<sequence>SMANSSILPKELADLRHLIQFPEEIATILTEQEQQLYRRVFPLDYLSFLTRDLGSPECHKRHPHLKASLSAPIMPTQNDHHNTVQDLVTRFNE</sequence>
<keyword evidence="2" id="KW-1185">Reference proteome</keyword>
<name>A0ABD0Q194_CIRMR</name>
<evidence type="ECO:0000313" key="1">
    <source>
        <dbReference type="EMBL" id="KAL0180073.1"/>
    </source>
</evidence>
<comment type="caution">
    <text evidence="1">The sequence shown here is derived from an EMBL/GenBank/DDBJ whole genome shotgun (WGS) entry which is preliminary data.</text>
</comment>
<evidence type="ECO:0000313" key="2">
    <source>
        <dbReference type="Proteomes" id="UP001529510"/>
    </source>
</evidence>
<proteinExistence type="predicted"/>
<dbReference type="SUPFAM" id="SSF48366">
    <property type="entry name" value="Ras GEF"/>
    <property type="match status" value="1"/>
</dbReference>
<accession>A0ABD0Q194</accession>
<feature type="non-terminal residue" evidence="1">
    <location>
        <position position="1"/>
    </location>
</feature>
<dbReference type="EMBL" id="JAMKFB020000012">
    <property type="protein sequence ID" value="KAL0180073.1"/>
    <property type="molecule type" value="Genomic_DNA"/>
</dbReference>
<dbReference type="InterPro" id="IPR023578">
    <property type="entry name" value="Ras_GEF_dom_sf"/>
</dbReference>
<reference evidence="1 2" key="1">
    <citation type="submission" date="2024-05" db="EMBL/GenBank/DDBJ databases">
        <title>Genome sequencing and assembly of Indian major carp, Cirrhinus mrigala (Hamilton, 1822).</title>
        <authorList>
            <person name="Mohindra V."/>
            <person name="Chowdhury L.M."/>
            <person name="Lal K."/>
            <person name="Jena J.K."/>
        </authorList>
    </citation>
    <scope>NUCLEOTIDE SEQUENCE [LARGE SCALE GENOMIC DNA]</scope>
    <source>
        <strain evidence="1">CM1030</strain>
        <tissue evidence="1">Blood</tissue>
    </source>
</reference>
<dbReference type="Proteomes" id="UP001529510">
    <property type="component" value="Unassembled WGS sequence"/>
</dbReference>
<protein>
    <submittedName>
        <fullName evidence="1">Uncharacterized protein</fullName>
    </submittedName>
</protein>
<feature type="non-terminal residue" evidence="1">
    <location>
        <position position="93"/>
    </location>
</feature>
<dbReference type="AlphaFoldDB" id="A0ABD0Q194"/>
<organism evidence="1 2">
    <name type="scientific">Cirrhinus mrigala</name>
    <name type="common">Mrigala</name>
    <dbReference type="NCBI Taxonomy" id="683832"/>
    <lineage>
        <taxon>Eukaryota</taxon>
        <taxon>Metazoa</taxon>
        <taxon>Chordata</taxon>
        <taxon>Craniata</taxon>
        <taxon>Vertebrata</taxon>
        <taxon>Euteleostomi</taxon>
        <taxon>Actinopterygii</taxon>
        <taxon>Neopterygii</taxon>
        <taxon>Teleostei</taxon>
        <taxon>Ostariophysi</taxon>
        <taxon>Cypriniformes</taxon>
        <taxon>Cyprinidae</taxon>
        <taxon>Labeoninae</taxon>
        <taxon>Labeonini</taxon>
        <taxon>Cirrhinus</taxon>
    </lineage>
</organism>
<gene>
    <name evidence="1" type="ORF">M9458_025515</name>
</gene>